<keyword evidence="1" id="KW-0732">Signal</keyword>
<keyword evidence="3" id="KW-1185">Reference proteome</keyword>
<sequence length="474" mass="52698">MKKYLYLSAILFTLFSVNAQQVQWASKLIKFSSDLGGKQFGIKRILGKPDVFPQGGYSGNAWTPKNALDGRETVIVGFEKAQTVKQVAVFENLNAGCVVAIAVSTDGEKFQYVWSRKPNYKTPLYRTTLNTDRAYYFGRKRRKIQEVPNVFNPGVEYAILDNSVSGVIAVKVEFNFALLPGQKQIDAIGISDSETPIEVNINSKPDFENLSNVQKVDLAEVIPSTVCISEDGNKLYTSINISDKEEIISYSKKGDSWTNKQVESQLNSGDYYNFVDVVNSSFVLKGGSTYTPGSNNTGFEIFNLVDGKPQSQGQIKVAAYNSYGDFADATMTNDSKTLIIAVETDFTQGGVDLYFAYKKEDGTYGMLQNMGKIINSANDDFTPQLLSDGKTLLFASNGFSTLGNHDIFVSYRQDDTWKNWSEPINLGSKINSAEFDGQPFYDEKNEILYYISAVEGKNQINQVKISNDVLLKKN</sequence>
<dbReference type="RefSeq" id="WP_344815268.1">
    <property type="nucleotide sequence ID" value="NZ_BAABCT010000001.1"/>
</dbReference>
<comment type="caution">
    <text evidence="2">The sequence shown here is derived from an EMBL/GenBank/DDBJ whole genome shotgun (WGS) entry which is preliminary data.</text>
</comment>
<evidence type="ECO:0000256" key="1">
    <source>
        <dbReference type="SAM" id="SignalP"/>
    </source>
</evidence>
<gene>
    <name evidence="2" type="ORF">GCM10022389_05440</name>
</gene>
<dbReference type="SUPFAM" id="SSF82171">
    <property type="entry name" value="DPP6 N-terminal domain-like"/>
    <property type="match status" value="1"/>
</dbReference>
<dbReference type="Proteomes" id="UP001500367">
    <property type="component" value="Unassembled WGS sequence"/>
</dbReference>
<feature type="chain" id="PRO_5046142498" evidence="1">
    <location>
        <begin position="20"/>
        <end position="474"/>
    </location>
</feature>
<proteinExistence type="predicted"/>
<dbReference type="Pfam" id="PF07676">
    <property type="entry name" value="PD40"/>
    <property type="match status" value="1"/>
</dbReference>
<evidence type="ECO:0000313" key="2">
    <source>
        <dbReference type="EMBL" id="GAA4063571.1"/>
    </source>
</evidence>
<organism evidence="2 3">
    <name type="scientific">Flavobacterium cheonanense</name>
    <dbReference type="NCBI Taxonomy" id="706183"/>
    <lineage>
        <taxon>Bacteria</taxon>
        <taxon>Pseudomonadati</taxon>
        <taxon>Bacteroidota</taxon>
        <taxon>Flavobacteriia</taxon>
        <taxon>Flavobacteriales</taxon>
        <taxon>Flavobacteriaceae</taxon>
        <taxon>Flavobacterium</taxon>
    </lineage>
</organism>
<protein>
    <submittedName>
        <fullName evidence="2">Uncharacterized protein</fullName>
    </submittedName>
</protein>
<accession>A0ABP7VBD6</accession>
<dbReference type="InterPro" id="IPR011659">
    <property type="entry name" value="WD40"/>
</dbReference>
<reference evidence="3" key="1">
    <citation type="journal article" date="2019" name="Int. J. Syst. Evol. Microbiol.">
        <title>The Global Catalogue of Microorganisms (GCM) 10K type strain sequencing project: providing services to taxonomists for standard genome sequencing and annotation.</title>
        <authorList>
            <consortium name="The Broad Institute Genomics Platform"/>
            <consortium name="The Broad Institute Genome Sequencing Center for Infectious Disease"/>
            <person name="Wu L."/>
            <person name="Ma J."/>
        </authorList>
    </citation>
    <scope>NUCLEOTIDE SEQUENCE [LARGE SCALE GENOMIC DNA]</scope>
    <source>
        <strain evidence="3">JCM 17069</strain>
    </source>
</reference>
<name>A0ABP7VBD6_9FLAO</name>
<dbReference type="EMBL" id="BAABCT010000001">
    <property type="protein sequence ID" value="GAA4063571.1"/>
    <property type="molecule type" value="Genomic_DNA"/>
</dbReference>
<evidence type="ECO:0000313" key="3">
    <source>
        <dbReference type="Proteomes" id="UP001500367"/>
    </source>
</evidence>
<feature type="signal peptide" evidence="1">
    <location>
        <begin position="1"/>
        <end position="19"/>
    </location>
</feature>